<feature type="region of interest" description="Disordered" evidence="1">
    <location>
        <begin position="170"/>
        <end position="223"/>
    </location>
</feature>
<name>A0A8H8P2H4_9AGAM</name>
<dbReference type="KEGG" id="rsx:RhiXN_10284"/>
<dbReference type="InterPro" id="IPR004242">
    <property type="entry name" value="Transposase_21"/>
</dbReference>
<feature type="region of interest" description="Disordered" evidence="1">
    <location>
        <begin position="1"/>
        <end position="60"/>
    </location>
</feature>
<accession>A0A8H8P2H4</accession>
<gene>
    <name evidence="2" type="ORF">RhiXN_10284</name>
</gene>
<evidence type="ECO:0000313" key="3">
    <source>
        <dbReference type="Proteomes" id="UP000650533"/>
    </source>
</evidence>
<dbReference type="Pfam" id="PF02992">
    <property type="entry name" value="Transposase_21"/>
    <property type="match status" value="1"/>
</dbReference>
<evidence type="ECO:0000256" key="1">
    <source>
        <dbReference type="SAM" id="MobiDB-lite"/>
    </source>
</evidence>
<organism evidence="2 3">
    <name type="scientific">Rhizoctonia solani</name>
    <dbReference type="NCBI Taxonomy" id="456999"/>
    <lineage>
        <taxon>Eukaryota</taxon>
        <taxon>Fungi</taxon>
        <taxon>Dikarya</taxon>
        <taxon>Basidiomycota</taxon>
        <taxon>Agaricomycotina</taxon>
        <taxon>Agaricomycetes</taxon>
        <taxon>Cantharellales</taxon>
        <taxon>Ceratobasidiaceae</taxon>
        <taxon>Rhizoctonia</taxon>
    </lineage>
</organism>
<dbReference type="Proteomes" id="UP000650533">
    <property type="component" value="Chromosome 11"/>
</dbReference>
<reference evidence="2" key="1">
    <citation type="submission" date="2020-05" db="EMBL/GenBank/DDBJ databases">
        <title>Evolutionary and genomic comparisons of hybrid uninucleate and nonhybrid Rhizoctonia fungi.</title>
        <authorList>
            <person name="Li C."/>
            <person name="Chen X."/>
        </authorList>
    </citation>
    <scope>NUCLEOTIDE SEQUENCE</scope>
    <source>
        <strain evidence="2">AG-1 IA</strain>
    </source>
</reference>
<dbReference type="RefSeq" id="XP_043184197.1">
    <property type="nucleotide sequence ID" value="XM_043330100.1"/>
</dbReference>
<proteinExistence type="predicted"/>
<protein>
    <submittedName>
        <fullName evidence="2">Transposase family tnp2</fullName>
    </submittedName>
</protein>
<feature type="compositionally biased region" description="Polar residues" evidence="1">
    <location>
        <begin position="30"/>
        <end position="55"/>
    </location>
</feature>
<sequence>MANNIDMGGPSTSNPTHPDNPLLEYPCSEPASQPQFGSDSYLQSRPLSPSRTNSGLGPHSAFPLELISWPRPTSRPMSWLRSRSSTRSCLGLLGPCLSELPRARSKIVSFNRESITADSSSNNSDSDYPDYSPEYFVLKPTNPENDAELFGKGLAGFRIATPPAFYLGEDKEDEENEEEEEDPEGPQDPNGDPDAENKDGPPIQVDPEGEPGPPEEPGTMATHKGCPRLTSILSYAIFICAILESHKSLLLALADLQGGAFPADFAVQPIEENVPPPIDPEEWFHEMGPDDKFGNISQASGWRNQEVGLRQRWDGVLQEYIDEPTGKAPLSLVCLPYGISLGLNSDGYQAHGKFAAGGNYSVTGVYIIVNNLPFYLQHMIKNIILVIVMPGPKEPKGYALSQMLEPLVNDLIELMNGMDLPVYNLVTGQTEQRRLVSSVSGMLELPPSTITARTAKCDSVSLVKHEDTALQSMNYKILMSTCKLSTSGSANPILFAARKYGSKQARLSPFSTKSLGSTLYKLGMLRKRYRQQPSSEIPEARFDAFMRCCYFPHFCGRLPTKLSRIGGHTKAEQWNTLLVVLPAALFEAWRVGNSIPENEIPRGGQNTRHFKQQQANARRLLRRRRHVHDMDQGELDNVPELGDCFPSRNPRDYFANILRYCVAHAVVTQHWLSRQQIDTFTPLFKLIATTFAKMNINLPPIFHAATHLRPFLLKYGSVYGTRVLAFERVNRMLINVNTNGHGQGVLEATMAKGFLRRAECYRYAMRNGPEHEIQREMLDAVLAGQAPFRGQEHIRLATVSAKISFHNDAHSSYYPHMIEFCNNHYPFNNARFYGPGVRPPNGIYISPTNSTVMYSHFHRYSVRYGSAHHSRGYNSRFGFIYDRKPVIIKGIYATTVAVGDQDFTFVGAMVRRFILPVQQPVFPWDHWDELLQIQAWEYRQFAPVEPVPLSAFTGVFAMSNIQMLYGRYTLTFAMIKTHPEDLVEGYNNHDQGVRTKMREITTSLIIWMRTSL</sequence>
<dbReference type="AlphaFoldDB" id="A0A8H8P2H4"/>
<feature type="compositionally biased region" description="Acidic residues" evidence="1">
    <location>
        <begin position="170"/>
        <end position="185"/>
    </location>
</feature>
<dbReference type="GeneID" id="67032563"/>
<evidence type="ECO:0000313" key="2">
    <source>
        <dbReference type="EMBL" id="QRW23960.1"/>
    </source>
</evidence>
<dbReference type="EMBL" id="CP059668">
    <property type="protein sequence ID" value="QRW23960.1"/>
    <property type="molecule type" value="Genomic_DNA"/>
</dbReference>